<dbReference type="Gene3D" id="3.10.20.30">
    <property type="match status" value="1"/>
</dbReference>
<dbReference type="CDD" id="cd06185">
    <property type="entry name" value="PDR_like"/>
    <property type="match status" value="1"/>
</dbReference>
<evidence type="ECO:0000256" key="1">
    <source>
        <dbReference type="ARBA" id="ARBA00022630"/>
    </source>
</evidence>
<protein>
    <submittedName>
        <fullName evidence="9">Oxidoreductase</fullName>
    </submittedName>
</protein>
<dbReference type="RefSeq" id="WP_179053149.1">
    <property type="nucleotide sequence ID" value="NZ_QJRE01000113.1"/>
</dbReference>
<sequence length="316" mass="34770">MDLHPLNLRVTHYAAQAKDVVLIELRAVDGRSLPPFSAGAHLEILVPGNLPRHYSLLNAPDEHDRYVIAVGLAPESRGGSRYLHQQLRLGDTLACSLPRNHFPLNERLERYCLVAGGIGITPILAMLRWCQANGKDWRLVYSARNRQRAAFYETLCELDPVRVRMHFDDEAGGHLDTAQLLDSLRDGEHLYACGPAPMLDALQGAVGPHAERLHIERFSAAPVSTAGDIGFTVHLQRSDRSLWVAPEQSILEALEAHDIQLPFSCRSGICGSCETTVCVGVPDHRDLILSDAEKADGRSLMICVSRALGDSLVLDL</sequence>
<dbReference type="CDD" id="cd00207">
    <property type="entry name" value="fer2"/>
    <property type="match status" value="1"/>
</dbReference>
<evidence type="ECO:0000256" key="2">
    <source>
        <dbReference type="ARBA" id="ARBA00022714"/>
    </source>
</evidence>
<keyword evidence="4" id="KW-0560">Oxidoreductase</keyword>
<accession>A0ABD6NFM1</accession>
<evidence type="ECO:0000256" key="5">
    <source>
        <dbReference type="ARBA" id="ARBA00023004"/>
    </source>
</evidence>
<dbReference type="AlphaFoldDB" id="A0ABD6NFM1"/>
<dbReference type="InterPro" id="IPR039261">
    <property type="entry name" value="FNR_nucleotide-bd"/>
</dbReference>
<dbReference type="PRINTS" id="PR00409">
    <property type="entry name" value="PHDIOXRDTASE"/>
</dbReference>
<dbReference type="Gene3D" id="3.40.50.80">
    <property type="entry name" value="Nucleotide-binding domain of ferredoxin-NADP reductase (FNR) module"/>
    <property type="match status" value="1"/>
</dbReference>
<feature type="domain" description="FAD-binding FR-type" evidence="8">
    <location>
        <begin position="3"/>
        <end position="105"/>
    </location>
</feature>
<dbReference type="PROSITE" id="PS51384">
    <property type="entry name" value="FAD_FR"/>
    <property type="match status" value="1"/>
</dbReference>
<evidence type="ECO:0000313" key="9">
    <source>
        <dbReference type="EMBL" id="NWL47475.1"/>
    </source>
</evidence>
<dbReference type="SUPFAM" id="SSF54292">
    <property type="entry name" value="2Fe-2S ferredoxin-like"/>
    <property type="match status" value="1"/>
</dbReference>
<dbReference type="GO" id="GO:0046872">
    <property type="term" value="F:metal ion binding"/>
    <property type="evidence" value="ECO:0007669"/>
    <property type="project" value="UniProtKB-KW"/>
</dbReference>
<gene>
    <name evidence="9" type="ORF">DM819_16855</name>
</gene>
<comment type="caution">
    <text evidence="9">The sequence shown here is derived from an EMBL/GenBank/DDBJ whole genome shotgun (WGS) entry which is preliminary data.</text>
</comment>
<keyword evidence="2" id="KW-0001">2Fe-2S</keyword>
<dbReference type="InterPro" id="IPR050415">
    <property type="entry name" value="MRET"/>
</dbReference>
<dbReference type="PROSITE" id="PS51085">
    <property type="entry name" value="2FE2S_FER_2"/>
    <property type="match status" value="1"/>
</dbReference>
<evidence type="ECO:0000256" key="6">
    <source>
        <dbReference type="ARBA" id="ARBA00023014"/>
    </source>
</evidence>
<keyword evidence="6" id="KW-0411">Iron-sulfur</keyword>
<evidence type="ECO:0000256" key="3">
    <source>
        <dbReference type="ARBA" id="ARBA00022723"/>
    </source>
</evidence>
<keyword evidence="1" id="KW-0285">Flavoprotein</keyword>
<dbReference type="Proteomes" id="UP000704738">
    <property type="component" value="Unassembled WGS sequence"/>
</dbReference>
<dbReference type="PANTHER" id="PTHR47354">
    <property type="entry name" value="NADH OXIDOREDUCTASE HCR"/>
    <property type="match status" value="1"/>
</dbReference>
<dbReference type="InterPro" id="IPR036010">
    <property type="entry name" value="2Fe-2S_ferredoxin-like_sf"/>
</dbReference>
<dbReference type="InterPro" id="IPR006058">
    <property type="entry name" value="2Fe2S_fd_BS"/>
</dbReference>
<evidence type="ECO:0000313" key="10">
    <source>
        <dbReference type="Proteomes" id="UP000704738"/>
    </source>
</evidence>
<dbReference type="PROSITE" id="PS00197">
    <property type="entry name" value="2FE2S_FER_1"/>
    <property type="match status" value="1"/>
</dbReference>
<dbReference type="InterPro" id="IPR017927">
    <property type="entry name" value="FAD-bd_FR_type"/>
</dbReference>
<dbReference type="GO" id="GO:0016491">
    <property type="term" value="F:oxidoreductase activity"/>
    <property type="evidence" value="ECO:0007669"/>
    <property type="project" value="UniProtKB-KW"/>
</dbReference>
<evidence type="ECO:0000256" key="4">
    <source>
        <dbReference type="ARBA" id="ARBA00023002"/>
    </source>
</evidence>
<feature type="domain" description="2Fe-2S ferredoxin-type" evidence="7">
    <location>
        <begin position="231"/>
        <end position="316"/>
    </location>
</feature>
<keyword evidence="3" id="KW-0479">Metal-binding</keyword>
<evidence type="ECO:0000259" key="7">
    <source>
        <dbReference type="PROSITE" id="PS51085"/>
    </source>
</evidence>
<dbReference type="InterPro" id="IPR017938">
    <property type="entry name" value="Riboflavin_synthase-like_b-brl"/>
</dbReference>
<dbReference type="PANTHER" id="PTHR47354:SF1">
    <property type="entry name" value="CARNITINE MONOOXYGENASE REDUCTASE SUBUNIT"/>
    <property type="match status" value="1"/>
</dbReference>
<dbReference type="SUPFAM" id="SSF52343">
    <property type="entry name" value="Ferredoxin reductase-like, C-terminal NADP-linked domain"/>
    <property type="match status" value="1"/>
</dbReference>
<organism evidence="9 10">
    <name type="scientific">Pseudomonas hunanensis</name>
    <dbReference type="NCBI Taxonomy" id="1247546"/>
    <lineage>
        <taxon>Bacteria</taxon>
        <taxon>Pseudomonadati</taxon>
        <taxon>Pseudomonadota</taxon>
        <taxon>Gammaproteobacteria</taxon>
        <taxon>Pseudomonadales</taxon>
        <taxon>Pseudomonadaceae</taxon>
        <taxon>Pseudomonas</taxon>
    </lineage>
</organism>
<proteinExistence type="predicted"/>
<dbReference type="EMBL" id="QJRE01000113">
    <property type="protein sequence ID" value="NWL47475.1"/>
    <property type="molecule type" value="Genomic_DNA"/>
</dbReference>
<name>A0ABD6NFM1_9PSED</name>
<dbReference type="SUPFAM" id="SSF63380">
    <property type="entry name" value="Riboflavin synthase domain-like"/>
    <property type="match status" value="1"/>
</dbReference>
<keyword evidence="5" id="KW-0408">Iron</keyword>
<dbReference type="Gene3D" id="2.40.30.10">
    <property type="entry name" value="Translation factors"/>
    <property type="match status" value="1"/>
</dbReference>
<dbReference type="InterPro" id="IPR012675">
    <property type="entry name" value="Beta-grasp_dom_sf"/>
</dbReference>
<evidence type="ECO:0000259" key="8">
    <source>
        <dbReference type="PROSITE" id="PS51384"/>
    </source>
</evidence>
<reference evidence="9 10" key="1">
    <citation type="submission" date="2018-06" db="EMBL/GenBank/DDBJ databases">
        <title>Bacteria isolated from soil of Wuhan.</title>
        <authorList>
            <person name="Xiang W."/>
            <person name="Huang C."/>
        </authorList>
    </citation>
    <scope>NUCLEOTIDE SEQUENCE [LARGE SCALE GENOMIC DNA]</scope>
    <source>
        <strain evidence="10">xwS4</strain>
    </source>
</reference>
<dbReference type="GO" id="GO:0051537">
    <property type="term" value="F:2 iron, 2 sulfur cluster binding"/>
    <property type="evidence" value="ECO:0007669"/>
    <property type="project" value="UniProtKB-KW"/>
</dbReference>
<dbReference type="InterPro" id="IPR001041">
    <property type="entry name" value="2Fe-2S_ferredoxin-type"/>
</dbReference>
<dbReference type="Pfam" id="PF00111">
    <property type="entry name" value="Fer2"/>
    <property type="match status" value="1"/>
</dbReference>
<dbReference type="Pfam" id="PF00175">
    <property type="entry name" value="NAD_binding_1"/>
    <property type="match status" value="1"/>
</dbReference>
<dbReference type="InterPro" id="IPR001433">
    <property type="entry name" value="OxRdtase_FAD/NAD-bd"/>
</dbReference>